<dbReference type="AlphaFoldDB" id="A0A1H2FI82"/>
<name>A0A1H2FI82_9BACT</name>
<evidence type="ECO:0000313" key="2">
    <source>
        <dbReference type="EMBL" id="SDU07013.1"/>
    </source>
</evidence>
<gene>
    <name evidence="2" type="ORF">SAMN04487931_104171</name>
</gene>
<proteinExistence type="predicted"/>
<dbReference type="EMBL" id="FNLL01000004">
    <property type="protein sequence ID" value="SDU07013.1"/>
    <property type="molecule type" value="Genomic_DNA"/>
</dbReference>
<protein>
    <submittedName>
        <fullName evidence="2">Uncharacterized protein</fullName>
    </submittedName>
</protein>
<dbReference type="RefSeq" id="WP_173391115.1">
    <property type="nucleotide sequence ID" value="NZ_FNLL01000004.1"/>
</dbReference>
<sequence>MCDCNCQHPEKLKDKPENCTPQQVEECHGKTGDHPCTCHSESGKKISSKMPDKKED</sequence>
<feature type="region of interest" description="Disordered" evidence="1">
    <location>
        <begin position="29"/>
        <end position="56"/>
    </location>
</feature>
<reference evidence="3" key="1">
    <citation type="submission" date="2016-10" db="EMBL/GenBank/DDBJ databases">
        <authorList>
            <person name="Varghese N."/>
            <person name="Submissions S."/>
        </authorList>
    </citation>
    <scope>NUCLEOTIDE SEQUENCE [LARGE SCALE GENOMIC DNA]</scope>
    <source>
        <strain evidence="3">DSM 3384</strain>
    </source>
</reference>
<evidence type="ECO:0000256" key="1">
    <source>
        <dbReference type="SAM" id="MobiDB-lite"/>
    </source>
</evidence>
<keyword evidence="3" id="KW-1185">Reference proteome</keyword>
<dbReference type="Proteomes" id="UP000199608">
    <property type="component" value="Unassembled WGS sequence"/>
</dbReference>
<organism evidence="2 3">
    <name type="scientific">Desulfobacula phenolica</name>
    <dbReference type="NCBI Taxonomy" id="90732"/>
    <lineage>
        <taxon>Bacteria</taxon>
        <taxon>Pseudomonadati</taxon>
        <taxon>Thermodesulfobacteriota</taxon>
        <taxon>Desulfobacteria</taxon>
        <taxon>Desulfobacterales</taxon>
        <taxon>Desulfobacteraceae</taxon>
        <taxon>Desulfobacula</taxon>
    </lineage>
</organism>
<evidence type="ECO:0000313" key="3">
    <source>
        <dbReference type="Proteomes" id="UP000199608"/>
    </source>
</evidence>
<accession>A0A1H2FI82</accession>